<evidence type="ECO:0000259" key="7">
    <source>
        <dbReference type="Pfam" id="PF00482"/>
    </source>
</evidence>
<keyword evidence="4 6" id="KW-1133">Transmembrane helix</keyword>
<feature type="transmembrane region" description="Helical" evidence="6">
    <location>
        <begin position="297"/>
        <end position="319"/>
    </location>
</feature>
<comment type="subcellular location">
    <subcellularLocation>
        <location evidence="1">Cell membrane</location>
        <topology evidence="1">Multi-pass membrane protein</topology>
    </subcellularLocation>
</comment>
<protein>
    <submittedName>
        <fullName evidence="8">Type II secretion system protein</fullName>
    </submittedName>
</protein>
<dbReference type="GO" id="GO:0005886">
    <property type="term" value="C:plasma membrane"/>
    <property type="evidence" value="ECO:0007669"/>
    <property type="project" value="UniProtKB-SubCell"/>
</dbReference>
<organism evidence="8 9">
    <name type="scientific">Candidatus Liberibacter europaeus</name>
    <dbReference type="NCBI Taxonomy" id="744859"/>
    <lineage>
        <taxon>Bacteria</taxon>
        <taxon>Pseudomonadati</taxon>
        <taxon>Pseudomonadota</taxon>
        <taxon>Alphaproteobacteria</taxon>
        <taxon>Hyphomicrobiales</taxon>
        <taxon>Rhizobiaceae</taxon>
        <taxon>Liberibacter</taxon>
    </lineage>
</organism>
<gene>
    <name evidence="8" type="ORF">C4617_01365</name>
</gene>
<accession>A0A2T4VXK5</accession>
<dbReference type="Pfam" id="PF00482">
    <property type="entry name" value="T2SSF"/>
    <property type="match status" value="1"/>
</dbReference>
<evidence type="ECO:0000256" key="4">
    <source>
        <dbReference type="ARBA" id="ARBA00022989"/>
    </source>
</evidence>
<feature type="domain" description="Type II secretion system protein GspF" evidence="7">
    <location>
        <begin position="186"/>
        <end position="314"/>
    </location>
</feature>
<keyword evidence="5 6" id="KW-0472">Membrane</keyword>
<dbReference type="AlphaFoldDB" id="A0A2T4VXK5"/>
<keyword evidence="3 6" id="KW-0812">Transmembrane</keyword>
<evidence type="ECO:0000256" key="3">
    <source>
        <dbReference type="ARBA" id="ARBA00022692"/>
    </source>
</evidence>
<dbReference type="InterPro" id="IPR018076">
    <property type="entry name" value="T2SS_GspF_dom"/>
</dbReference>
<dbReference type="Proteomes" id="UP000240811">
    <property type="component" value="Unassembled WGS sequence"/>
</dbReference>
<comment type="caution">
    <text evidence="8">The sequence shown here is derived from an EMBL/GenBank/DDBJ whole genome shotgun (WGS) entry which is preliminary data.</text>
</comment>
<feature type="transmembrane region" description="Helical" evidence="6">
    <location>
        <begin position="14"/>
        <end position="36"/>
    </location>
</feature>
<dbReference type="PANTHER" id="PTHR35007">
    <property type="entry name" value="INTEGRAL MEMBRANE PROTEIN-RELATED"/>
    <property type="match status" value="1"/>
</dbReference>
<evidence type="ECO:0000313" key="8">
    <source>
        <dbReference type="EMBL" id="PTL86500.1"/>
    </source>
</evidence>
<dbReference type="EMBL" id="PSQJ01000002">
    <property type="protein sequence ID" value="PTL86500.1"/>
    <property type="molecule type" value="Genomic_DNA"/>
</dbReference>
<evidence type="ECO:0000256" key="6">
    <source>
        <dbReference type="SAM" id="Phobius"/>
    </source>
</evidence>
<evidence type="ECO:0000313" key="9">
    <source>
        <dbReference type="Proteomes" id="UP000240811"/>
    </source>
</evidence>
<sequence>MHLYIFSMIDTVDIAIAIATAISVFALIYAVVLPSLSGDNLEKRMKSVAVEREMLRKKQHVLLANSSGSGLRTRDSNSLRQLVKQLNLKSLLMDDNTVNRLRAAGFRSEYSLNILLVSRMVIPCIFLVMGIIWIFGYDKLSNHSFPMRGMAALLIGIVGFYLPSIFISNLMTKRQMSIKRAWPDALDLMLICVESGISIDQSLRRVAEEISGQSIALSEEMLLTTAELSFLPSRQAAFENFYHRTQMDCIRNVMQSLIQSDRYGTSIGDSLRVLVDETRSERMTEAEKKAAALSPKLTVPMILFFLPVLLMVILGPAVINIMDNFK</sequence>
<dbReference type="PANTHER" id="PTHR35007:SF2">
    <property type="entry name" value="PILUS ASSEMBLE PROTEIN"/>
    <property type="match status" value="1"/>
</dbReference>
<feature type="transmembrane region" description="Helical" evidence="6">
    <location>
        <begin position="147"/>
        <end position="170"/>
    </location>
</feature>
<reference evidence="9" key="1">
    <citation type="submission" date="2018-02" db="EMBL/GenBank/DDBJ databases">
        <title>Genome sequence of Candidatus Liberibacter europaeus.</title>
        <authorList>
            <person name="Frampton R.A."/>
            <person name="Thompson S.M."/>
            <person name="David C."/>
            <person name="Addison S.M."/>
            <person name="Smith G.R."/>
        </authorList>
    </citation>
    <scope>NUCLEOTIDE SEQUENCE [LARGE SCALE GENOMIC DNA]</scope>
</reference>
<evidence type="ECO:0000256" key="2">
    <source>
        <dbReference type="ARBA" id="ARBA00022475"/>
    </source>
</evidence>
<evidence type="ECO:0000256" key="1">
    <source>
        <dbReference type="ARBA" id="ARBA00004651"/>
    </source>
</evidence>
<proteinExistence type="predicted"/>
<keyword evidence="2" id="KW-1003">Cell membrane</keyword>
<evidence type="ECO:0000256" key="5">
    <source>
        <dbReference type="ARBA" id="ARBA00023136"/>
    </source>
</evidence>
<name>A0A2T4VXK5_9HYPH</name>
<feature type="transmembrane region" description="Helical" evidence="6">
    <location>
        <begin position="110"/>
        <end position="135"/>
    </location>
</feature>